<feature type="compositionally biased region" description="Basic and acidic residues" evidence="2">
    <location>
        <begin position="555"/>
        <end position="580"/>
    </location>
</feature>
<keyword evidence="1" id="KW-0694">RNA-binding</keyword>
<evidence type="ECO:0000313" key="5">
    <source>
        <dbReference type="Proteomes" id="UP000324767"/>
    </source>
</evidence>
<feature type="compositionally biased region" description="Polar residues" evidence="2">
    <location>
        <begin position="76"/>
        <end position="85"/>
    </location>
</feature>
<feature type="compositionally biased region" description="Polar residues" evidence="2">
    <location>
        <begin position="371"/>
        <end position="383"/>
    </location>
</feature>
<dbReference type="CDD" id="cd12342">
    <property type="entry name" value="RRM_Nab3p"/>
    <property type="match status" value="1"/>
</dbReference>
<comment type="caution">
    <text evidence="4">The sequence shown here is derived from an EMBL/GenBank/DDBJ whole genome shotgun (WGS) entry which is preliminary data.</text>
</comment>
<dbReference type="SMART" id="SM00360">
    <property type="entry name" value="RRM"/>
    <property type="match status" value="1"/>
</dbReference>
<dbReference type="SUPFAM" id="SSF54928">
    <property type="entry name" value="RNA-binding domain, RBD"/>
    <property type="match status" value="1"/>
</dbReference>
<dbReference type="Pfam" id="PF00076">
    <property type="entry name" value="RRM_1"/>
    <property type="match status" value="1"/>
</dbReference>
<feature type="region of interest" description="Disordered" evidence="2">
    <location>
        <begin position="1"/>
        <end position="34"/>
    </location>
</feature>
<feature type="compositionally biased region" description="Polar residues" evidence="2">
    <location>
        <begin position="313"/>
        <end position="332"/>
    </location>
</feature>
<dbReference type="PANTHER" id="PTHR23295">
    <property type="entry name" value="NUCLEAR RECEPTOR COACTIVATOR 5-RELATED"/>
    <property type="match status" value="1"/>
</dbReference>
<feature type="region of interest" description="Disordered" evidence="2">
    <location>
        <begin position="70"/>
        <end position="97"/>
    </location>
</feature>
<feature type="compositionally biased region" description="Low complexity" evidence="2">
    <location>
        <begin position="822"/>
        <end position="847"/>
    </location>
</feature>
<protein>
    <recommendedName>
        <fullName evidence="3">RRM domain-containing protein</fullName>
    </recommendedName>
</protein>
<dbReference type="InterPro" id="IPR052600">
    <property type="entry name" value="Nuc_rcpt_coact/corep"/>
</dbReference>
<feature type="region of interest" description="Disordered" evidence="2">
    <location>
        <begin position="509"/>
        <end position="648"/>
    </location>
</feature>
<organism evidence="4 5">
    <name type="scientific">Lasallia pustulata</name>
    <dbReference type="NCBI Taxonomy" id="136370"/>
    <lineage>
        <taxon>Eukaryota</taxon>
        <taxon>Fungi</taxon>
        <taxon>Dikarya</taxon>
        <taxon>Ascomycota</taxon>
        <taxon>Pezizomycotina</taxon>
        <taxon>Lecanoromycetes</taxon>
        <taxon>OSLEUM clade</taxon>
        <taxon>Umbilicariomycetidae</taxon>
        <taxon>Umbilicariales</taxon>
        <taxon>Umbilicariaceae</taxon>
        <taxon>Lasallia</taxon>
    </lineage>
</organism>
<feature type="region of interest" description="Disordered" evidence="2">
    <location>
        <begin position="256"/>
        <end position="411"/>
    </location>
</feature>
<evidence type="ECO:0000259" key="3">
    <source>
        <dbReference type="PROSITE" id="PS50102"/>
    </source>
</evidence>
<evidence type="ECO:0000256" key="2">
    <source>
        <dbReference type="SAM" id="MobiDB-lite"/>
    </source>
</evidence>
<dbReference type="Proteomes" id="UP000324767">
    <property type="component" value="Unassembled WGS sequence"/>
</dbReference>
<feature type="region of interest" description="Disordered" evidence="2">
    <location>
        <begin position="822"/>
        <end position="918"/>
    </location>
</feature>
<dbReference type="InterPro" id="IPR034167">
    <property type="entry name" value="Nab3_RRM"/>
</dbReference>
<feature type="region of interest" description="Disordered" evidence="2">
    <location>
        <begin position="756"/>
        <end position="806"/>
    </location>
</feature>
<dbReference type="InterPro" id="IPR035979">
    <property type="entry name" value="RBD_domain_sf"/>
</dbReference>
<sequence>MSVSSPAEAPRFHGKTLSPESPRPLHIPEPSNIPVLQNQIDPVFNQMSTHLGPPNKSNMSAAMQNRTLGTAPLENPFSTSSSATVGNGLGGNPGRRDNIVATDYGDDDYALSFGNDEMEEQQGFSDTSPNHSSIFAVEPPSSVAAYESLSGPTQSDSTPLLPSGPVFPPFAIQHSNNPSDPLQEARGLLPVSQAESALISAADVDPIHAPDGDLNADEEATAAVNNGGVNYQTLLDNLSPSTNTGPNAEHIISITTDSPTDTADTPTNNSANNPSAALPPAAGLPPRPPPQEKPAIHPNYTPGDDIRSYHLPRTQNTSANPTYTAQSSNSYRPAQGFPHSIVAAGAPGTSSAPNGLPPPPLATFQQPPPNASQAHNSPSTQNFRQKDGSGKSEARSAVTADYDDDDVAPWPPEVQKKYDEFLRDERVFVTEGLWDRFPPGSRLFIGNLPTEKVTKRDLFHIFHKYGKLAQVSIKQAYGFVQYLEASCCHRALHNEQGMSVRGRKMHLEISKPQKNSRNAAATAAGDSLRAGYSRRSRSPDYGRVPPPRGSAQRMGGDRVDRGVPFSDFRDEPRRRDDYRPVRSPSPRGYRGRDEYRGGRDRSLDRYVGGRRSRSRSPYNRGGRYRSRSPPRGRDIDDDAALPMPRRDPRDVPDVQLILVDDLDRNFVAYIEKSFRDRGLRCDFLLLPRVPLAAVVRRQILEGVRAVVKMGRNAQATGKIPLQVFDRSGGENNVRFEEYDNLEAHIAAELVIRARSTQTAPQPPAGQYATAAPPYAAPQYGQVPQTPVQQQPPQAAAPPPNLANLITSLDGPALQKLLGAMAQNPQTPQQQTAQHAPHQHQQPLAPTAGTPDLAALLGGIPRQQAPSHQAYQQAQQAQQQHNPYSALSSGPGFAGNPGLAALLGGGGNRAPSGALPPQQQEHYGAVGKVEAMSSASGLPPGFPAVSAQNFGLIDAIPLHSSLRAKLFITVASDELPMLAMAPQQQGPQANQQHVQSIMEQLAKWKQ</sequence>
<dbReference type="OrthoDB" id="10044938at2759"/>
<evidence type="ECO:0000313" key="4">
    <source>
        <dbReference type="EMBL" id="KAA6411470.1"/>
    </source>
</evidence>
<dbReference type="Gene3D" id="3.30.70.330">
    <property type="match status" value="1"/>
</dbReference>
<feature type="compositionally biased region" description="Pro residues" evidence="2">
    <location>
        <begin position="282"/>
        <end position="292"/>
    </location>
</feature>
<gene>
    <name evidence="4" type="ORF">FRX48_04750</name>
</gene>
<feature type="compositionally biased region" description="Polar residues" evidence="2">
    <location>
        <begin position="150"/>
        <end position="160"/>
    </location>
</feature>
<dbReference type="PROSITE" id="PS50102">
    <property type="entry name" value="RRM"/>
    <property type="match status" value="1"/>
</dbReference>
<dbReference type="PANTHER" id="PTHR23295:SF6">
    <property type="entry name" value="NEOSIN, ISOFORM A"/>
    <property type="match status" value="1"/>
</dbReference>
<dbReference type="GO" id="GO:0003723">
    <property type="term" value="F:RNA binding"/>
    <property type="evidence" value="ECO:0007669"/>
    <property type="project" value="UniProtKB-UniRule"/>
</dbReference>
<dbReference type="InterPro" id="IPR000504">
    <property type="entry name" value="RRM_dom"/>
</dbReference>
<feature type="compositionally biased region" description="Basic and acidic residues" evidence="2">
    <location>
        <begin position="590"/>
        <end position="604"/>
    </location>
</feature>
<proteinExistence type="predicted"/>
<feature type="compositionally biased region" description="Low complexity" evidence="2">
    <location>
        <begin position="756"/>
        <end position="793"/>
    </location>
</feature>
<feature type="domain" description="RRM" evidence="3">
    <location>
        <begin position="441"/>
        <end position="512"/>
    </location>
</feature>
<dbReference type="EMBL" id="VXIT01000007">
    <property type="protein sequence ID" value="KAA6411470.1"/>
    <property type="molecule type" value="Genomic_DNA"/>
</dbReference>
<dbReference type="AlphaFoldDB" id="A0A5M8PPP0"/>
<evidence type="ECO:0000256" key="1">
    <source>
        <dbReference type="PROSITE-ProRule" id="PRU00176"/>
    </source>
</evidence>
<feature type="compositionally biased region" description="Basic and acidic residues" evidence="2">
    <location>
        <begin position="384"/>
        <end position="394"/>
    </location>
</feature>
<reference evidence="4 5" key="1">
    <citation type="submission" date="2019-09" db="EMBL/GenBank/DDBJ databases">
        <title>The hologenome of the rock-dwelling lichen Lasallia pustulata.</title>
        <authorList>
            <person name="Greshake Tzovaras B."/>
            <person name="Segers F."/>
            <person name="Bicker A."/>
            <person name="Dal Grande F."/>
            <person name="Otte J."/>
            <person name="Hankeln T."/>
            <person name="Schmitt I."/>
            <person name="Ebersberger I."/>
        </authorList>
    </citation>
    <scope>NUCLEOTIDE SEQUENCE [LARGE SCALE GENOMIC DNA]</scope>
    <source>
        <strain evidence="4">A1-1</strain>
    </source>
</reference>
<dbReference type="InterPro" id="IPR012677">
    <property type="entry name" value="Nucleotide-bd_a/b_plait_sf"/>
</dbReference>
<name>A0A5M8PPP0_9LECA</name>
<feature type="compositionally biased region" description="Low complexity" evidence="2">
    <location>
        <begin position="256"/>
        <end position="281"/>
    </location>
</feature>
<accession>A0A5M8PPP0</accession>
<feature type="region of interest" description="Disordered" evidence="2">
    <location>
        <begin position="146"/>
        <end position="184"/>
    </location>
</feature>
<feature type="compositionally biased region" description="Low complexity" evidence="2">
    <location>
        <begin position="862"/>
        <end position="901"/>
    </location>
</feature>
<feature type="compositionally biased region" description="Pro residues" evidence="2">
    <location>
        <begin position="355"/>
        <end position="370"/>
    </location>
</feature>
<dbReference type="SUPFAM" id="SSF52954">
    <property type="entry name" value="Class II aaRS ABD-related"/>
    <property type="match status" value="1"/>
</dbReference>